<gene>
    <name evidence="1" type="ORF">NL394_13080</name>
</gene>
<evidence type="ECO:0000313" key="1">
    <source>
        <dbReference type="EMBL" id="UYV96015.1"/>
    </source>
</evidence>
<dbReference type="AlphaFoldDB" id="A0AAX3EDN4"/>
<dbReference type="RefSeq" id="WP_069695026.1">
    <property type="nucleotide sequence ID" value="NZ_CP043010.1"/>
</dbReference>
<accession>A0AAX3EDN4</accession>
<keyword evidence="2" id="KW-1185">Reference proteome</keyword>
<dbReference type="Proteomes" id="UP001163293">
    <property type="component" value="Chromosome"/>
</dbReference>
<evidence type="ECO:0000313" key="2">
    <source>
        <dbReference type="Proteomes" id="UP001163293"/>
    </source>
</evidence>
<reference evidence="1" key="1">
    <citation type="submission" date="2022-07" db="EMBL/GenBank/DDBJ databases">
        <authorList>
            <person name="Wu T."/>
        </authorList>
    </citation>
    <scope>NUCLEOTIDE SEQUENCE</scope>
    <source>
        <strain evidence="1">SD-1</strain>
    </source>
</reference>
<sequence>MPEKPERSFEQALAEDLGIDFDVELVELQLGFVLDYQRIRHGEQHRMGYVLLDREHHPDAAIVFATPDAARRALDGHPLIENLCEEDCIDARLPVQLTLSDLASREIILP</sequence>
<dbReference type="EMBL" id="CP101185">
    <property type="protein sequence ID" value="UYV96015.1"/>
    <property type="molecule type" value="Genomic_DNA"/>
</dbReference>
<name>A0AAX3EDN4_PAEUR</name>
<organism evidence="1 2">
    <name type="scientific">Paenarthrobacter ureafaciens</name>
    <dbReference type="NCBI Taxonomy" id="37931"/>
    <lineage>
        <taxon>Bacteria</taxon>
        <taxon>Bacillati</taxon>
        <taxon>Actinomycetota</taxon>
        <taxon>Actinomycetes</taxon>
        <taxon>Micrococcales</taxon>
        <taxon>Micrococcaceae</taxon>
        <taxon>Paenarthrobacter</taxon>
    </lineage>
</organism>
<proteinExistence type="predicted"/>
<protein>
    <submittedName>
        <fullName evidence="1">Uncharacterized protein</fullName>
    </submittedName>
</protein>